<evidence type="ECO:0000313" key="9">
    <source>
        <dbReference type="Proteomes" id="UP000282515"/>
    </source>
</evidence>
<feature type="transmembrane region" description="Helical" evidence="6">
    <location>
        <begin position="163"/>
        <end position="189"/>
    </location>
</feature>
<evidence type="ECO:0000256" key="4">
    <source>
        <dbReference type="ARBA" id="ARBA00023136"/>
    </source>
</evidence>
<dbReference type="PROSITE" id="PS51012">
    <property type="entry name" value="ABC_TM2"/>
    <property type="match status" value="1"/>
</dbReference>
<dbReference type="EMBL" id="RDBF01000002">
    <property type="protein sequence ID" value="RLV56744.1"/>
    <property type="molecule type" value="Genomic_DNA"/>
</dbReference>
<dbReference type="PIRSF" id="PIRSF006648">
    <property type="entry name" value="DrrB"/>
    <property type="match status" value="1"/>
</dbReference>
<keyword evidence="3 6" id="KW-1133">Transmembrane helix</keyword>
<keyword evidence="6" id="KW-1003">Cell membrane</keyword>
<dbReference type="InterPro" id="IPR000412">
    <property type="entry name" value="ABC_2_transport"/>
</dbReference>
<comment type="subcellular location">
    <subcellularLocation>
        <location evidence="6">Cell membrane</location>
        <topology evidence="6">Multi-pass membrane protein</topology>
    </subcellularLocation>
    <subcellularLocation>
        <location evidence="1">Membrane</location>
        <topology evidence="1">Multi-pass membrane protein</topology>
    </subcellularLocation>
</comment>
<feature type="transmembrane region" description="Helical" evidence="6">
    <location>
        <begin position="89"/>
        <end position="109"/>
    </location>
</feature>
<gene>
    <name evidence="8" type="ORF">D9V41_02875</name>
</gene>
<reference evidence="8 9" key="1">
    <citation type="submission" date="2018-10" db="EMBL/GenBank/DDBJ databases">
        <title>Aeromicrobium sp. 9W16Y-2 whole genome shotgun sequence.</title>
        <authorList>
            <person name="Li F."/>
        </authorList>
    </citation>
    <scope>NUCLEOTIDE SEQUENCE [LARGE SCALE GENOMIC DNA]</scope>
    <source>
        <strain evidence="8 9">9W16Y-2</strain>
    </source>
</reference>
<protein>
    <recommendedName>
        <fullName evidence="6">Transport permease protein</fullName>
    </recommendedName>
</protein>
<keyword evidence="2 6" id="KW-0812">Transmembrane</keyword>
<comment type="similarity">
    <text evidence="6">Belongs to the ABC-2 integral membrane protein family.</text>
</comment>
<feature type="transmembrane region" description="Helical" evidence="6">
    <location>
        <begin position="196"/>
        <end position="215"/>
    </location>
</feature>
<dbReference type="PANTHER" id="PTHR43229:SF2">
    <property type="entry name" value="NODULATION PROTEIN J"/>
    <property type="match status" value="1"/>
</dbReference>
<accession>A0A3L8PNI1</accession>
<keyword evidence="6" id="KW-0813">Transport</keyword>
<feature type="transmembrane region" description="Helical" evidence="6">
    <location>
        <begin position="50"/>
        <end position="69"/>
    </location>
</feature>
<evidence type="ECO:0000256" key="6">
    <source>
        <dbReference type="RuleBase" id="RU361157"/>
    </source>
</evidence>
<comment type="caution">
    <text evidence="8">The sequence shown here is derived from an EMBL/GenBank/DDBJ whole genome shotgun (WGS) entry which is preliminary data.</text>
</comment>
<organism evidence="8 9">
    <name type="scientific">Aeromicrobium phragmitis</name>
    <dbReference type="NCBI Taxonomy" id="2478914"/>
    <lineage>
        <taxon>Bacteria</taxon>
        <taxon>Bacillati</taxon>
        <taxon>Actinomycetota</taxon>
        <taxon>Actinomycetes</taxon>
        <taxon>Propionibacteriales</taxon>
        <taxon>Nocardioidaceae</taxon>
        <taxon>Aeromicrobium</taxon>
    </lineage>
</organism>
<dbReference type="InterPro" id="IPR047817">
    <property type="entry name" value="ABC2_TM_bact-type"/>
</dbReference>
<feature type="transmembrane region" description="Helical" evidence="6">
    <location>
        <begin position="262"/>
        <end position="282"/>
    </location>
</feature>
<evidence type="ECO:0000256" key="3">
    <source>
        <dbReference type="ARBA" id="ARBA00022989"/>
    </source>
</evidence>
<evidence type="ECO:0000256" key="5">
    <source>
        <dbReference type="ARBA" id="ARBA00023251"/>
    </source>
</evidence>
<dbReference type="InterPro" id="IPR013525">
    <property type="entry name" value="ABC2_TM"/>
</dbReference>
<dbReference type="Pfam" id="PF01061">
    <property type="entry name" value="ABC2_membrane"/>
    <property type="match status" value="1"/>
</dbReference>
<dbReference type="Proteomes" id="UP000282515">
    <property type="component" value="Unassembled WGS sequence"/>
</dbReference>
<dbReference type="InterPro" id="IPR051784">
    <property type="entry name" value="Nod_factor_ABC_transporter"/>
</dbReference>
<keyword evidence="4 6" id="KW-0472">Membrane</keyword>
<feature type="transmembrane region" description="Helical" evidence="6">
    <location>
        <begin position="130"/>
        <end position="157"/>
    </location>
</feature>
<sequence>MSVNDQTSQQRRSYALLPSGPVSRFTWAMKDCWTIVMQELTHLVRQPSTFAWQLGMPVVMVLMFVYVFGSAMDVTGQGAGEGYVDYAMPGMFAMTMAFGFMNTAFVVTLNKEKGFMDRFRSMPMSPSAVVTGRGVSDIIQAGVDLAVIAGVALVIGWRSGGSLAASMLAFGLLLWLRLALIFVGIYLGLLIKNTEVAGSLFAVAFPLGFISSVFAPPEMMPGWLGAIAAWNPVSSTANAIRELFETPGAGVGEASYWIDGHAIAGAIVWPVVIMAIFVPLAVRQFRNLSK</sequence>
<proteinExistence type="inferred from homology"/>
<dbReference type="GO" id="GO:0140359">
    <property type="term" value="F:ABC-type transporter activity"/>
    <property type="evidence" value="ECO:0007669"/>
    <property type="project" value="InterPro"/>
</dbReference>
<name>A0A3L8PNI1_9ACTN</name>
<evidence type="ECO:0000256" key="1">
    <source>
        <dbReference type="ARBA" id="ARBA00004141"/>
    </source>
</evidence>
<dbReference type="AlphaFoldDB" id="A0A3L8PNI1"/>
<dbReference type="OrthoDB" id="3370990at2"/>
<dbReference type="PANTHER" id="PTHR43229">
    <property type="entry name" value="NODULATION PROTEIN J"/>
    <property type="match status" value="1"/>
</dbReference>
<dbReference type="GO" id="GO:0046677">
    <property type="term" value="P:response to antibiotic"/>
    <property type="evidence" value="ECO:0007669"/>
    <property type="project" value="UniProtKB-KW"/>
</dbReference>
<evidence type="ECO:0000313" key="8">
    <source>
        <dbReference type="EMBL" id="RLV56744.1"/>
    </source>
</evidence>
<keyword evidence="5" id="KW-0046">Antibiotic resistance</keyword>
<evidence type="ECO:0000256" key="2">
    <source>
        <dbReference type="ARBA" id="ARBA00022692"/>
    </source>
</evidence>
<evidence type="ECO:0000259" key="7">
    <source>
        <dbReference type="PROSITE" id="PS51012"/>
    </source>
</evidence>
<keyword evidence="9" id="KW-1185">Reference proteome</keyword>
<feature type="domain" description="ABC transmembrane type-2" evidence="7">
    <location>
        <begin position="48"/>
        <end position="288"/>
    </location>
</feature>
<dbReference type="GO" id="GO:0043190">
    <property type="term" value="C:ATP-binding cassette (ABC) transporter complex"/>
    <property type="evidence" value="ECO:0007669"/>
    <property type="project" value="InterPro"/>
</dbReference>
<dbReference type="RefSeq" id="WP_121793045.1">
    <property type="nucleotide sequence ID" value="NZ_RDBF01000002.1"/>
</dbReference>